<dbReference type="GO" id="GO:0005828">
    <property type="term" value="C:kinetochore microtubule"/>
    <property type="evidence" value="ECO:0007669"/>
    <property type="project" value="EnsemblFungi"/>
</dbReference>
<evidence type="ECO:0000256" key="5">
    <source>
        <dbReference type="ARBA" id="ARBA00023212"/>
    </source>
</evidence>
<evidence type="ECO:0000313" key="10">
    <source>
        <dbReference type="Proteomes" id="UP000001640"/>
    </source>
</evidence>
<keyword evidence="6" id="KW-0539">Nucleus</keyword>
<keyword evidence="5" id="KW-0206">Cytoskeleton</keyword>
<dbReference type="GO" id="GO:0005634">
    <property type="term" value="C:nucleus"/>
    <property type="evidence" value="ECO:0007669"/>
    <property type="project" value="UniProtKB-SubCell"/>
</dbReference>
<name>G0VBJ7_NAUCA</name>
<dbReference type="EMBL" id="HE576753">
    <property type="protein sequence ID" value="CCC68323.1"/>
    <property type="molecule type" value="Genomic_DNA"/>
</dbReference>
<dbReference type="GO" id="GO:0051233">
    <property type="term" value="C:spindle midzone"/>
    <property type="evidence" value="ECO:0007669"/>
    <property type="project" value="EnsemblFungi"/>
</dbReference>
<keyword evidence="10" id="KW-1185">Reference proteome</keyword>
<dbReference type="GeneID" id="96901883"/>
<dbReference type="FunCoup" id="G0VBJ7">
    <property type="interactions" value="44"/>
</dbReference>
<feature type="region of interest" description="Disordered" evidence="7">
    <location>
        <begin position="355"/>
        <end position="383"/>
    </location>
</feature>
<dbReference type="InParanoid" id="G0VBJ7"/>
<evidence type="ECO:0000256" key="4">
    <source>
        <dbReference type="ARBA" id="ARBA00022490"/>
    </source>
</evidence>
<dbReference type="GO" id="GO:0030295">
    <property type="term" value="F:protein kinase activator activity"/>
    <property type="evidence" value="ECO:0007669"/>
    <property type="project" value="EnsemblFungi"/>
</dbReference>
<comment type="subcellular location">
    <subcellularLocation>
        <location evidence="2">Cytoplasm</location>
        <location evidence="2">Cytoskeleton</location>
        <location evidence="2">Spindle</location>
    </subcellularLocation>
    <subcellularLocation>
        <location evidence="1">Nucleus</location>
    </subcellularLocation>
</comment>
<comment type="similarity">
    <text evidence="3">Belongs to the INCENP family.</text>
</comment>
<evidence type="ECO:0000256" key="7">
    <source>
        <dbReference type="SAM" id="MobiDB-lite"/>
    </source>
</evidence>
<feature type="domain" description="Inner centromere protein ARK-binding" evidence="8">
    <location>
        <begin position="665"/>
        <end position="715"/>
    </location>
</feature>
<keyword evidence="4" id="KW-0963">Cytoplasm</keyword>
<reference key="2">
    <citation type="submission" date="2011-08" db="EMBL/GenBank/DDBJ databases">
        <title>Genome sequence of Naumovozyma castellii.</title>
        <authorList>
            <person name="Gordon J.L."/>
            <person name="Armisen D."/>
            <person name="Proux-Wera E."/>
            <person name="OhEigeartaigh S.S."/>
            <person name="Byrne K.P."/>
            <person name="Wolfe K.H."/>
        </authorList>
    </citation>
    <scope>NUCLEOTIDE SEQUENCE</scope>
    <source>
        <strain>Type strain:CBS 4309</strain>
    </source>
</reference>
<dbReference type="InterPro" id="IPR005635">
    <property type="entry name" value="Inner_centromere_prot_ARK-bd"/>
</dbReference>
<dbReference type="GO" id="GO:0072686">
    <property type="term" value="C:mitotic spindle"/>
    <property type="evidence" value="ECO:0007669"/>
    <property type="project" value="EnsemblFungi"/>
</dbReference>
<protein>
    <recommendedName>
        <fullName evidence="8">Inner centromere protein ARK-binding domain-containing protein</fullName>
    </recommendedName>
</protein>
<dbReference type="GO" id="GO:0032133">
    <property type="term" value="C:chromosome passenger complex"/>
    <property type="evidence" value="ECO:0007669"/>
    <property type="project" value="EnsemblFungi"/>
</dbReference>
<dbReference type="GO" id="GO:0032185">
    <property type="term" value="P:septin cytoskeleton organization"/>
    <property type="evidence" value="ECO:0007669"/>
    <property type="project" value="EnsemblFungi"/>
</dbReference>
<reference evidence="9 10" key="1">
    <citation type="journal article" date="2011" name="Proc. Natl. Acad. Sci. U.S.A.">
        <title>Evolutionary erosion of yeast sex chromosomes by mating-type switching accidents.</title>
        <authorList>
            <person name="Gordon J.L."/>
            <person name="Armisen D."/>
            <person name="Proux-Wera E."/>
            <person name="Oheigeartaigh S.S."/>
            <person name="Byrne K.P."/>
            <person name="Wolfe K.H."/>
        </authorList>
    </citation>
    <scope>NUCLEOTIDE SEQUENCE [LARGE SCALE GENOMIC DNA]</scope>
    <source>
        <strain evidence="10">ATCC 76901 / BCRC 22586 / CBS 4309 / NBRC 1992 / NRRL Y-12630</strain>
    </source>
</reference>
<organism evidence="9 10">
    <name type="scientific">Naumovozyma castellii</name>
    <name type="common">Yeast</name>
    <name type="synonym">Saccharomyces castellii</name>
    <dbReference type="NCBI Taxonomy" id="27288"/>
    <lineage>
        <taxon>Eukaryota</taxon>
        <taxon>Fungi</taxon>
        <taxon>Dikarya</taxon>
        <taxon>Ascomycota</taxon>
        <taxon>Saccharomycotina</taxon>
        <taxon>Saccharomycetes</taxon>
        <taxon>Saccharomycetales</taxon>
        <taxon>Saccharomycetaceae</taxon>
        <taxon>Naumovozyma</taxon>
    </lineage>
</organism>
<dbReference type="OrthoDB" id="6123at2759"/>
<dbReference type="AlphaFoldDB" id="G0VBJ7"/>
<proteinExistence type="inferred from homology"/>
<dbReference type="GO" id="GO:0032465">
    <property type="term" value="P:regulation of cytokinesis"/>
    <property type="evidence" value="ECO:0007669"/>
    <property type="project" value="EnsemblFungi"/>
</dbReference>
<evidence type="ECO:0000256" key="2">
    <source>
        <dbReference type="ARBA" id="ARBA00004186"/>
    </source>
</evidence>
<feature type="compositionally biased region" description="Basic residues" evidence="7">
    <location>
        <begin position="564"/>
        <end position="574"/>
    </location>
</feature>
<dbReference type="eggNOG" id="ENOG502S0AD">
    <property type="taxonomic scope" value="Eukaryota"/>
</dbReference>
<evidence type="ECO:0000313" key="9">
    <source>
        <dbReference type="EMBL" id="CCC68323.1"/>
    </source>
</evidence>
<dbReference type="GO" id="GO:0007059">
    <property type="term" value="P:chromosome segregation"/>
    <property type="evidence" value="ECO:0007669"/>
    <property type="project" value="EnsemblFungi"/>
</dbReference>
<evidence type="ECO:0000259" key="8">
    <source>
        <dbReference type="Pfam" id="PF03941"/>
    </source>
</evidence>
<feature type="region of interest" description="Disordered" evidence="7">
    <location>
        <begin position="134"/>
        <end position="201"/>
    </location>
</feature>
<dbReference type="OMA" id="RSNMFVP"/>
<accession>G0VBJ7</accession>
<feature type="region of interest" description="Disordered" evidence="7">
    <location>
        <begin position="549"/>
        <end position="581"/>
    </location>
</feature>
<dbReference type="KEGG" id="ncs:NCAS_0B02390"/>
<evidence type="ECO:0000256" key="3">
    <source>
        <dbReference type="ARBA" id="ARBA00010042"/>
    </source>
</evidence>
<dbReference type="Proteomes" id="UP000001640">
    <property type="component" value="Chromosome 2"/>
</dbReference>
<evidence type="ECO:0000256" key="6">
    <source>
        <dbReference type="ARBA" id="ARBA00023242"/>
    </source>
</evidence>
<dbReference type="Pfam" id="PF03941">
    <property type="entry name" value="INCENP_ARK-bind"/>
    <property type="match status" value="1"/>
</dbReference>
<dbReference type="STRING" id="1064592.G0VBJ7"/>
<dbReference type="HOGENOM" id="CLU_015675_0_0_1"/>
<dbReference type="RefSeq" id="XP_003674697.1">
    <property type="nucleotide sequence ID" value="XM_003674649.1"/>
</dbReference>
<sequence length="734" mass="82287">MSTQKIDPSKRANLLTSPNNKFTFKLDEIMDWVIRAAKKKTEQPAGGSRSIVESLNVFNNVDSDYRSQLNSILNESNSWLNDQTFLFDEKLNKLELGRSEIPTLRKKTVQPSMELASPITEHHHINILPQPPLTIPDSHLDENNGTTPSRDPHDFPGLTPKSLPPGVEFAAEEENEKSNNKTNQIVEEKTTSQDKPSPWSPFKVEQTLKSVMLTTNTSPISNKAVSAAKSSMVSKTTNSEVDGNRERIRNARIQRRSNMFVPLPNKDPLVVQQESAVKITDENNTTSSFNHLRHRTVKTMAIKKPIASSNNISLNSTAGSTGGSRTGTSIFERLSSLPTKSFENKITSKVPSRKFSSSSIDITGSPLKRASPVAKKGNTNLDNNMHETLKNIFSTTNNKSPTKLERISSPVNKEIRKSLISGVEKIQSNNNYKLGAIGEENARTNRSSYSIKQITNTSNRIAKTPSRIHNGSQVVKQGTARKSPMLTANKPLQVLTQSPILKRNAKIHPKQSVGTGTKEQVKVKHDRLTKFQLLPTVESEKNEIKRKLSQRLSGVMRTQQEQQRRRKENQRHKSHLEEELRRRTRKLTEFRDSNQNDSYHHSGIIQTNANNDKVKANGENPVNTHNILHDIDTVDHRNIIGGPTSYPNSLTKTDDTTTGNQSLPEIYSDSEDDDTVTLANWARAPQLQEQLLSQQSWDPKLIFGPIPPLHTDEVFMTSRLNKLKPGKLLAPKKL</sequence>
<gene>
    <name evidence="9" type="primary">NCAS0B02390</name>
    <name evidence="9" type="ordered locus">NCAS_0B02390</name>
</gene>
<evidence type="ECO:0000256" key="1">
    <source>
        <dbReference type="ARBA" id="ARBA00004123"/>
    </source>
</evidence>